<feature type="transmembrane region" description="Helical" evidence="12">
    <location>
        <begin position="476"/>
        <end position="500"/>
    </location>
</feature>
<feature type="domain" description="GPI ethanolamine phosphate transferase 2 C-terminal" evidence="13">
    <location>
        <begin position="415"/>
        <end position="839"/>
    </location>
</feature>
<evidence type="ECO:0000313" key="14">
    <source>
        <dbReference type="EMBL" id="RKP33045.1"/>
    </source>
</evidence>
<evidence type="ECO:0000256" key="12">
    <source>
        <dbReference type="RuleBase" id="RU367106"/>
    </source>
</evidence>
<evidence type="ECO:0000256" key="9">
    <source>
        <dbReference type="ARBA" id="ARBA00022989"/>
    </source>
</evidence>
<keyword evidence="9 12" id="KW-1133">Transmembrane helix</keyword>
<evidence type="ECO:0000256" key="5">
    <source>
        <dbReference type="ARBA" id="ARBA00022502"/>
    </source>
</evidence>
<sequence length="843" mass="95511">MNLWLEYIFSLLLQTLGFILFLIGFFPQKNVLPGFNTLSEGPSPFLVDNLANFDKLIFIVVDALRSDFMFSNSSLMHFLHSLIREGSALPYTAYSHPPTVTLPRLKGITTGGAPSFIDAVFNIADDNDNSQGLSNIDSWLYQFQKSSPNGKMHFYGDDTWLKLFPGEEFFEQYEGTDSFFVSDFTEVDNNVTRHLNSEIQDHSWDALILHYLGLDHIGHKSGPNSVYMKAKQEEMDSILKKLYQSRVSTSNSTLLLIMGDHGMNNIGNHGGSSEGETSPGLVLASPVFKKISTGQNCPQEPAADYKYFTSILQIDLVPTLAALLNFPIPKNNLGVIIPDILQLWPDQVLRRKLLLENCRQLMSLLRKQSAILMSELKSFNEKYIRLSNINSNSIEAYYSFLKESQSLLASNSTEYLYDEIWAGYLMVAVSCFGSIYFLYRYLKDKQIQASSLFALFCVVYAVHFHGSSLIEEEYQFWWLLTMTALCIQFSFGGFTMLQFLTQLSCVRLIRSWNNSGQKFSTPFTAANFLLSHGDLKWVLVFFTYLNSACVNESACDLNRKNGTRTSSVRILYSLWLLTSALLSISFKVLQSIIDGQELPRWLQFVPLLIESYTYSAGANDKKHHQDISIQISRYFFVSIFGYICAIIARSKYYSSSSVDGVFKALKLFLFHQTRLENIPLFALFAVLNSSLNPSLRTRDIVFETLVGLCVQHLSFFSMGNTNLLATVDLSNAYNGISEYSIFSVSLLTFFSNFSAVLFWLFSQIKLLSSKGQLKWKAFHSASSLKLAFYLISMTSLIGSCINLRYHLFIWSVFSPKLLYVSVWTIGVNLAIDFIFGSFALATF</sequence>
<feature type="transmembrane region" description="Helical" evidence="12">
    <location>
        <begin position="631"/>
        <end position="648"/>
    </location>
</feature>
<dbReference type="PANTHER" id="PTHR23072:SF0">
    <property type="entry name" value="GPI ETHANOLAMINE PHOSPHATE TRANSFERASE 2"/>
    <property type="match status" value="1"/>
</dbReference>
<comment type="similarity">
    <text evidence="3 12">Belongs to the PIGG/PIGN/PIGO family. PIGG subfamily.</text>
</comment>
<keyword evidence="10 12" id="KW-0472">Membrane</keyword>
<dbReference type="Pfam" id="PF19316">
    <property type="entry name" value="PIGO_PIGG"/>
    <property type="match status" value="1"/>
</dbReference>
<dbReference type="AlphaFoldDB" id="A0A4P9ZJ17"/>
<dbReference type="InterPro" id="IPR045687">
    <property type="entry name" value="PIGG/GPI7_C"/>
</dbReference>
<keyword evidence="11" id="KW-0325">Glycoprotein</keyword>
<dbReference type="InterPro" id="IPR002591">
    <property type="entry name" value="Phosphodiest/P_Trfase"/>
</dbReference>
<name>A0A4P9ZJ17_9ASCO</name>
<keyword evidence="8 12" id="KW-0256">Endoplasmic reticulum</keyword>
<evidence type="ECO:0000256" key="3">
    <source>
        <dbReference type="ARBA" id="ARBA00005315"/>
    </source>
</evidence>
<dbReference type="GO" id="GO:0005789">
    <property type="term" value="C:endoplasmic reticulum membrane"/>
    <property type="evidence" value="ECO:0007669"/>
    <property type="project" value="UniProtKB-SubCell"/>
</dbReference>
<evidence type="ECO:0000256" key="1">
    <source>
        <dbReference type="ARBA" id="ARBA00004477"/>
    </source>
</evidence>
<comment type="pathway">
    <text evidence="2 12">Glycolipid biosynthesis; glycosylphosphatidylinositol-anchor biosynthesis.</text>
</comment>
<dbReference type="EMBL" id="ML004428">
    <property type="protein sequence ID" value="RKP33045.1"/>
    <property type="molecule type" value="Genomic_DNA"/>
</dbReference>
<keyword evidence="6 12" id="KW-0808">Transferase</keyword>
<keyword evidence="15" id="KW-1185">Reference proteome</keyword>
<evidence type="ECO:0000313" key="15">
    <source>
        <dbReference type="Proteomes" id="UP000268321"/>
    </source>
</evidence>
<comment type="function">
    <text evidence="12">Ethanolamine phosphate transferase involved in glycosylphosphatidylinositol-anchor biosynthesis. Transfers ethanolamine phosphate to the GPI second mannose.</text>
</comment>
<dbReference type="UniPathway" id="UPA00196"/>
<feature type="transmembrane region" description="Helical" evidence="12">
    <location>
        <begin position="7"/>
        <end position="26"/>
    </location>
</feature>
<dbReference type="GO" id="GO:0006506">
    <property type="term" value="P:GPI anchor biosynthetic process"/>
    <property type="evidence" value="ECO:0007669"/>
    <property type="project" value="UniProtKB-UniPathway"/>
</dbReference>
<dbReference type="OrthoDB" id="272139at2759"/>
<gene>
    <name evidence="14" type="ORF">METBISCDRAFT_11142</name>
</gene>
<protein>
    <recommendedName>
        <fullName evidence="4 12">GPI ethanolamine phosphate transferase 2</fullName>
    </recommendedName>
</protein>
<evidence type="ECO:0000259" key="13">
    <source>
        <dbReference type="Pfam" id="PF19316"/>
    </source>
</evidence>
<keyword evidence="7 12" id="KW-0812">Transmembrane</keyword>
<dbReference type="Gene3D" id="3.40.720.10">
    <property type="entry name" value="Alkaline Phosphatase, subunit A"/>
    <property type="match status" value="1"/>
</dbReference>
<dbReference type="GO" id="GO:0051267">
    <property type="term" value="F:CP2 mannose-ethanolamine phosphotransferase activity"/>
    <property type="evidence" value="ECO:0007669"/>
    <property type="project" value="TreeGrafter"/>
</dbReference>
<feature type="transmembrane region" description="Helical" evidence="12">
    <location>
        <begin position="783"/>
        <end position="805"/>
    </location>
</feature>
<feature type="transmembrane region" description="Helical" evidence="12">
    <location>
        <begin position="739"/>
        <end position="762"/>
    </location>
</feature>
<organism evidence="14 15">
    <name type="scientific">Metschnikowia bicuspidata</name>
    <dbReference type="NCBI Taxonomy" id="27322"/>
    <lineage>
        <taxon>Eukaryota</taxon>
        <taxon>Fungi</taxon>
        <taxon>Dikarya</taxon>
        <taxon>Ascomycota</taxon>
        <taxon>Saccharomycotina</taxon>
        <taxon>Pichiomycetes</taxon>
        <taxon>Metschnikowiaceae</taxon>
        <taxon>Metschnikowia</taxon>
    </lineage>
</organism>
<dbReference type="PANTHER" id="PTHR23072">
    <property type="entry name" value="PHOSPHATIDYLINOSITOL GLYCAN-RELATED"/>
    <property type="match status" value="1"/>
</dbReference>
<evidence type="ECO:0000256" key="7">
    <source>
        <dbReference type="ARBA" id="ARBA00022692"/>
    </source>
</evidence>
<accession>A0A4P9ZJ17</accession>
<proteinExistence type="inferred from homology"/>
<reference evidence="15" key="1">
    <citation type="journal article" date="2018" name="Nat. Microbiol.">
        <title>Leveraging single-cell genomics to expand the fungal tree of life.</title>
        <authorList>
            <person name="Ahrendt S.R."/>
            <person name="Quandt C.A."/>
            <person name="Ciobanu D."/>
            <person name="Clum A."/>
            <person name="Salamov A."/>
            <person name="Andreopoulos B."/>
            <person name="Cheng J.F."/>
            <person name="Woyke T."/>
            <person name="Pelin A."/>
            <person name="Henrissat B."/>
            <person name="Reynolds N.K."/>
            <person name="Benny G.L."/>
            <person name="Smith M.E."/>
            <person name="James T.Y."/>
            <person name="Grigoriev I.V."/>
        </authorList>
    </citation>
    <scope>NUCLEOTIDE SEQUENCE [LARGE SCALE GENOMIC DNA]</scope>
    <source>
        <strain evidence="15">Baker2002</strain>
    </source>
</reference>
<evidence type="ECO:0000256" key="11">
    <source>
        <dbReference type="ARBA" id="ARBA00023180"/>
    </source>
</evidence>
<feature type="transmembrane region" description="Helical" evidence="12">
    <location>
        <begin position="817"/>
        <end position="841"/>
    </location>
</feature>
<dbReference type="Pfam" id="PF01663">
    <property type="entry name" value="Phosphodiest"/>
    <property type="match status" value="2"/>
</dbReference>
<keyword evidence="5 12" id="KW-0337">GPI-anchor biosynthesis</keyword>
<dbReference type="InterPro" id="IPR039527">
    <property type="entry name" value="PIGG/GPI7"/>
</dbReference>
<evidence type="ECO:0000256" key="4">
    <source>
        <dbReference type="ARBA" id="ARBA00020830"/>
    </source>
</evidence>
<dbReference type="InterPro" id="IPR037674">
    <property type="entry name" value="PIG-G_N"/>
</dbReference>
<dbReference type="InterPro" id="IPR017850">
    <property type="entry name" value="Alkaline_phosphatase_core_sf"/>
</dbReference>
<evidence type="ECO:0000256" key="8">
    <source>
        <dbReference type="ARBA" id="ARBA00022824"/>
    </source>
</evidence>
<evidence type="ECO:0000256" key="10">
    <source>
        <dbReference type="ARBA" id="ARBA00023136"/>
    </source>
</evidence>
<evidence type="ECO:0000256" key="2">
    <source>
        <dbReference type="ARBA" id="ARBA00004687"/>
    </source>
</evidence>
<feature type="transmembrane region" description="Helical" evidence="12">
    <location>
        <begin position="570"/>
        <end position="589"/>
    </location>
</feature>
<dbReference type="CDD" id="cd16024">
    <property type="entry name" value="GPI_EPT_2"/>
    <property type="match status" value="1"/>
</dbReference>
<feature type="transmembrane region" description="Helical" evidence="12">
    <location>
        <begin position="420"/>
        <end position="439"/>
    </location>
</feature>
<feature type="transmembrane region" description="Helical" evidence="12">
    <location>
        <begin position="451"/>
        <end position="470"/>
    </location>
</feature>
<comment type="subcellular location">
    <subcellularLocation>
        <location evidence="1 12">Endoplasmic reticulum membrane</location>
        <topology evidence="1 12">Multi-pass membrane protein</topology>
    </subcellularLocation>
</comment>
<evidence type="ECO:0000256" key="6">
    <source>
        <dbReference type="ARBA" id="ARBA00022679"/>
    </source>
</evidence>
<dbReference type="SUPFAM" id="SSF53649">
    <property type="entry name" value="Alkaline phosphatase-like"/>
    <property type="match status" value="1"/>
</dbReference>
<dbReference type="Proteomes" id="UP000268321">
    <property type="component" value="Unassembled WGS sequence"/>
</dbReference>